<keyword evidence="1" id="KW-0175">Coiled coil</keyword>
<dbReference type="InterPro" id="IPR058625">
    <property type="entry name" value="MdtA-like_BSH"/>
</dbReference>
<evidence type="ECO:0000256" key="1">
    <source>
        <dbReference type="SAM" id="Coils"/>
    </source>
</evidence>
<reference evidence="3 4" key="1">
    <citation type="submission" date="2016-11" db="EMBL/GenBank/DDBJ databases">
        <title>A multilocus sequence analysis scheme for characterization of bacteria in the genus Thioclava.</title>
        <authorList>
            <person name="Liu Y."/>
            <person name="Shao Z."/>
        </authorList>
    </citation>
    <scope>NUCLEOTIDE SEQUENCE [LARGE SCALE GENOMIC DNA]</scope>
    <source>
        <strain evidence="3 4">11.10-0-13</strain>
    </source>
</reference>
<dbReference type="PANTHER" id="PTHR30438:SF2">
    <property type="entry name" value="MEMBRANE PROTEIN"/>
    <property type="match status" value="1"/>
</dbReference>
<gene>
    <name evidence="3" type="ORF">BMG00_17190</name>
</gene>
<sequence>MSTKWGMAGLVAVLVVAAIGYWRLQGASSVPAGFAEANGRIEAVSIDVASKTAGQISKILVREGEFVRVGQPLAELDSREIKVALVQAEAERKRALLSVDTAKNRVQQAEAEQRAAAAGVDEAKAANDAAQKQYERTSKLAETSTASQATLDAVRAQALSARAAIAVAEAKSAAAEAAINTAKAGVVDAQAAVEVADAAIASINVRLSDTTLVAPRDGRVQYIIAREGEIVGAGGRVLNLADIGDVYMTIFLPTREAGRIALGTPARIVLDAAPDMTVPAQVTYVADVAQFTPKTVETQVEREKLMFRVKVSIEPDLLKKYSDYVKTGLPGVAYVRLDSEAAWPAALDAHLVK</sequence>
<dbReference type="SUPFAM" id="SSF111369">
    <property type="entry name" value="HlyD-like secretion proteins"/>
    <property type="match status" value="2"/>
</dbReference>
<name>A0ABX3MH88_9RHOB</name>
<accession>A0ABX3MH88</accession>
<evidence type="ECO:0000313" key="4">
    <source>
        <dbReference type="Proteomes" id="UP000242224"/>
    </source>
</evidence>
<evidence type="ECO:0000313" key="3">
    <source>
        <dbReference type="EMBL" id="OOY10926.1"/>
    </source>
</evidence>
<feature type="domain" description="Multidrug resistance protein MdtA-like barrel-sandwich hybrid" evidence="2">
    <location>
        <begin position="46"/>
        <end position="235"/>
    </location>
</feature>
<dbReference type="Proteomes" id="UP000242224">
    <property type="component" value="Unassembled WGS sequence"/>
</dbReference>
<dbReference type="EMBL" id="MPZS01000004">
    <property type="protein sequence ID" value="OOY10926.1"/>
    <property type="molecule type" value="Genomic_DNA"/>
</dbReference>
<dbReference type="Pfam" id="PF25917">
    <property type="entry name" value="BSH_RND"/>
    <property type="match status" value="1"/>
</dbReference>
<organism evidence="3 4">
    <name type="scientific">Thioclava marina</name>
    <dbReference type="NCBI Taxonomy" id="1915077"/>
    <lineage>
        <taxon>Bacteria</taxon>
        <taxon>Pseudomonadati</taxon>
        <taxon>Pseudomonadota</taxon>
        <taxon>Alphaproteobacteria</taxon>
        <taxon>Rhodobacterales</taxon>
        <taxon>Paracoccaceae</taxon>
        <taxon>Thioclava</taxon>
    </lineage>
</organism>
<proteinExistence type="predicted"/>
<protein>
    <recommendedName>
        <fullName evidence="2">Multidrug resistance protein MdtA-like barrel-sandwich hybrid domain-containing protein</fullName>
    </recommendedName>
</protein>
<dbReference type="PRINTS" id="PR01490">
    <property type="entry name" value="RTXTOXIND"/>
</dbReference>
<dbReference type="InterPro" id="IPR030190">
    <property type="entry name" value="MacA_alpha-hairpin_sf"/>
</dbReference>
<keyword evidence="4" id="KW-1185">Reference proteome</keyword>
<dbReference type="Gene3D" id="2.40.50.100">
    <property type="match status" value="1"/>
</dbReference>
<dbReference type="PANTHER" id="PTHR30438">
    <property type="entry name" value="36 KDA ANTIGEN-RELATED"/>
    <property type="match status" value="1"/>
</dbReference>
<feature type="coiled-coil region" evidence="1">
    <location>
        <begin position="85"/>
        <end position="140"/>
    </location>
</feature>
<dbReference type="Gene3D" id="6.10.140.1990">
    <property type="match status" value="1"/>
</dbReference>
<evidence type="ECO:0000259" key="2">
    <source>
        <dbReference type="Pfam" id="PF25917"/>
    </source>
</evidence>
<comment type="caution">
    <text evidence="3">The sequence shown here is derived from an EMBL/GenBank/DDBJ whole genome shotgun (WGS) entry which is preliminary data.</text>
</comment>
<dbReference type="Gene3D" id="2.40.30.170">
    <property type="match status" value="1"/>
</dbReference>